<dbReference type="SUPFAM" id="SSF50998">
    <property type="entry name" value="Quinoprotein alcohol dehydrogenase-like"/>
    <property type="match status" value="1"/>
</dbReference>
<sequence>MIGQLREASPMRVGPYETVGRLGAGGMGEVFLATPDADSPGHYEPDALVAVKVIRRDIAGDAAFRARFRREISVAASVRSPYVARLVGGDAEAAEPWLATEYVAGPNLAEAVRAHGPLPAGAVAALGAGLAEALAAVHGAGALHRDLKPANVLLGAEGPKLIDFGVARALGATTMTSTGLLVGTPGFMSPEHVAGGRHVVAASDVFCLASVLAYAACGSDPFGDGPVAAVLYRVSRAEARLDDVPAELREVLAACLAPEPGDRPAPGEVAARLTALRDGTASPGWPPAVVAAVEEVRQDTLRVCAAGRPLLPLPEPPPAATPTPTRTPTWAPPPSGVHGLPTMSAEPPPAAPASRRSRRRALAVILAVAVAGGGVGALLALRGADGGEGGSGGSSGSGSSADSGGSGGSGGSGVARRPPGVSAAELAAAAGVDATGTRDRSGAVPQYAEQRPKGWKPWRGRFRNAPMNCAADPKAVVCLLTDGTYEALSASDGRRLWISDGRTDADRDARQDAFVGPSGAMFVPGDTVEPQVRGGTTVVGHRGGAQVRDSASGTVRWTAKPSRGYVITAALLTADRLVVSEEGATDAATGRTPDGARLRAYTRGGRQVWQEQLSGDALAMAEKGHYRPELAHDGLVYAQSKKGVIALDAERGGRVGGVYDKGQCLSLKAVGGKILCAQPLGDASDLSDPTDDPQTRVVRLDPRTLAPGKAFGFAAPPIDDDGFGGSNLVVSAVGKRAALAYDMTGKRLVVADPDSGEVVREERISISEYSIRHPAPSGPLLVGGRALYADNSALLSVPLTASGKARRTPVPGAPGVREPKKSSDGGLVVADTPKHPWLLPLGGVATVVYDQGTVVSLELPSP</sequence>
<feature type="region of interest" description="Disordered" evidence="6">
    <location>
        <begin position="307"/>
        <end position="355"/>
    </location>
</feature>
<gene>
    <name evidence="8" type="ORF">A7J05_11605</name>
</gene>
<dbReference type="Gene3D" id="1.10.510.10">
    <property type="entry name" value="Transferase(Phosphotransferase) domain 1"/>
    <property type="match status" value="1"/>
</dbReference>
<feature type="compositionally biased region" description="Gly residues" evidence="6">
    <location>
        <begin position="404"/>
        <end position="413"/>
    </location>
</feature>
<name>A0ABM6GQT3_9ACTN</name>
<dbReference type="PANTHER" id="PTHR43289:SF34">
    <property type="entry name" value="SERINE_THREONINE-PROTEIN KINASE YBDM-RELATED"/>
    <property type="match status" value="1"/>
</dbReference>
<dbReference type="SUPFAM" id="SSF56112">
    <property type="entry name" value="Protein kinase-like (PK-like)"/>
    <property type="match status" value="1"/>
</dbReference>
<dbReference type="InterPro" id="IPR017441">
    <property type="entry name" value="Protein_kinase_ATP_BS"/>
</dbReference>
<evidence type="ECO:0000256" key="2">
    <source>
        <dbReference type="ARBA" id="ARBA00022741"/>
    </source>
</evidence>
<evidence type="ECO:0000256" key="3">
    <source>
        <dbReference type="ARBA" id="ARBA00022777"/>
    </source>
</evidence>
<keyword evidence="9" id="KW-1185">Reference proteome</keyword>
<feature type="binding site" evidence="5">
    <location>
        <position position="52"/>
    </location>
    <ligand>
        <name>ATP</name>
        <dbReference type="ChEBI" id="CHEBI:30616"/>
    </ligand>
</feature>
<dbReference type="PROSITE" id="PS50011">
    <property type="entry name" value="PROTEIN_KINASE_DOM"/>
    <property type="match status" value="1"/>
</dbReference>
<evidence type="ECO:0000256" key="5">
    <source>
        <dbReference type="PROSITE-ProRule" id="PRU10141"/>
    </source>
</evidence>
<protein>
    <recommendedName>
        <fullName evidence="7">Protein kinase domain-containing protein</fullName>
    </recommendedName>
</protein>
<evidence type="ECO:0000313" key="9">
    <source>
        <dbReference type="Proteomes" id="UP000187191"/>
    </source>
</evidence>
<feature type="region of interest" description="Disordered" evidence="6">
    <location>
        <begin position="386"/>
        <end position="455"/>
    </location>
</feature>
<feature type="domain" description="Protein kinase" evidence="7">
    <location>
        <begin position="16"/>
        <end position="276"/>
    </location>
</feature>
<dbReference type="SMART" id="SM00220">
    <property type="entry name" value="S_TKc"/>
    <property type="match status" value="1"/>
</dbReference>
<feature type="compositionally biased region" description="Pro residues" evidence="6">
    <location>
        <begin position="311"/>
        <end position="321"/>
    </location>
</feature>
<dbReference type="EMBL" id="CP015588">
    <property type="protein sequence ID" value="APY86269.1"/>
    <property type="molecule type" value="Genomic_DNA"/>
</dbReference>
<dbReference type="PROSITE" id="PS00107">
    <property type="entry name" value="PROTEIN_KINASE_ATP"/>
    <property type="match status" value="1"/>
</dbReference>
<evidence type="ECO:0000313" key="8">
    <source>
        <dbReference type="EMBL" id="APY86269.1"/>
    </source>
</evidence>
<keyword evidence="1" id="KW-0808">Transferase</keyword>
<keyword evidence="2 5" id="KW-0547">Nucleotide-binding</keyword>
<feature type="compositionally biased region" description="Gly residues" evidence="6">
    <location>
        <begin position="386"/>
        <end position="396"/>
    </location>
</feature>
<dbReference type="InterPro" id="IPR000719">
    <property type="entry name" value="Prot_kinase_dom"/>
</dbReference>
<evidence type="ECO:0000256" key="4">
    <source>
        <dbReference type="ARBA" id="ARBA00022840"/>
    </source>
</evidence>
<evidence type="ECO:0000256" key="1">
    <source>
        <dbReference type="ARBA" id="ARBA00022679"/>
    </source>
</evidence>
<dbReference type="Gene3D" id="3.30.200.20">
    <property type="entry name" value="Phosphorylase Kinase, domain 1"/>
    <property type="match status" value="1"/>
</dbReference>
<accession>A0ABM6GQT3</accession>
<organism evidence="8 9">
    <name type="scientific">Streptomyces alfalfae</name>
    <dbReference type="NCBI Taxonomy" id="1642299"/>
    <lineage>
        <taxon>Bacteria</taxon>
        <taxon>Bacillati</taxon>
        <taxon>Actinomycetota</taxon>
        <taxon>Actinomycetes</taxon>
        <taxon>Kitasatosporales</taxon>
        <taxon>Streptomycetaceae</taxon>
        <taxon>Streptomyces</taxon>
    </lineage>
</organism>
<reference evidence="8 9" key="1">
    <citation type="submission" date="2016-05" db="EMBL/GenBank/DDBJ databases">
        <authorList>
            <person name="Gu J."/>
        </authorList>
    </citation>
    <scope>NUCLEOTIDE SEQUENCE [LARGE SCALE GENOMIC DNA]</scope>
    <source>
        <strain evidence="8 9">ACCC40021</strain>
    </source>
</reference>
<dbReference type="PANTHER" id="PTHR43289">
    <property type="entry name" value="MITOGEN-ACTIVATED PROTEIN KINASE KINASE KINASE 20-RELATED"/>
    <property type="match status" value="1"/>
</dbReference>
<feature type="region of interest" description="Disordered" evidence="6">
    <location>
        <begin position="804"/>
        <end position="827"/>
    </location>
</feature>
<feature type="compositionally biased region" description="Low complexity" evidence="6">
    <location>
        <begin position="414"/>
        <end position="434"/>
    </location>
</feature>
<dbReference type="InterPro" id="IPR011009">
    <property type="entry name" value="Kinase-like_dom_sf"/>
</dbReference>
<dbReference type="InterPro" id="IPR011047">
    <property type="entry name" value="Quinoprotein_ADH-like_sf"/>
</dbReference>
<evidence type="ECO:0000256" key="6">
    <source>
        <dbReference type="SAM" id="MobiDB-lite"/>
    </source>
</evidence>
<keyword evidence="4 5" id="KW-0067">ATP-binding</keyword>
<dbReference type="Pfam" id="PF00069">
    <property type="entry name" value="Pkinase"/>
    <property type="match status" value="1"/>
</dbReference>
<keyword evidence="3" id="KW-0418">Kinase</keyword>
<dbReference type="CDD" id="cd14014">
    <property type="entry name" value="STKc_PknB_like"/>
    <property type="match status" value="1"/>
</dbReference>
<evidence type="ECO:0000259" key="7">
    <source>
        <dbReference type="PROSITE" id="PS50011"/>
    </source>
</evidence>
<proteinExistence type="predicted"/>
<dbReference type="Proteomes" id="UP000187191">
    <property type="component" value="Chromosome"/>
</dbReference>